<gene>
    <name evidence="2" type="ORF">Barrevirus5_5</name>
</gene>
<evidence type="ECO:0000256" key="1">
    <source>
        <dbReference type="SAM" id="MobiDB-lite"/>
    </source>
</evidence>
<dbReference type="EMBL" id="MK072002">
    <property type="protein sequence ID" value="AYV76946.1"/>
    <property type="molecule type" value="Genomic_DNA"/>
</dbReference>
<reference evidence="2" key="1">
    <citation type="submission" date="2018-10" db="EMBL/GenBank/DDBJ databases">
        <title>Hidden diversity of soil giant viruses.</title>
        <authorList>
            <person name="Schulz F."/>
            <person name="Alteio L."/>
            <person name="Goudeau D."/>
            <person name="Ryan E.M."/>
            <person name="Malmstrom R.R."/>
            <person name="Blanchard J."/>
            <person name="Woyke T."/>
        </authorList>
    </citation>
    <scope>NUCLEOTIDE SEQUENCE</scope>
    <source>
        <strain evidence="2">BAV1</strain>
    </source>
</reference>
<protein>
    <submittedName>
        <fullName evidence="2">Uncharacterized protein</fullName>
    </submittedName>
</protein>
<organism evidence="2">
    <name type="scientific">Barrevirus sp</name>
    <dbReference type="NCBI Taxonomy" id="2487763"/>
    <lineage>
        <taxon>Viruses</taxon>
        <taxon>Varidnaviria</taxon>
        <taxon>Bamfordvirae</taxon>
        <taxon>Nucleocytoviricota</taxon>
        <taxon>Megaviricetes</taxon>
        <taxon>Imitervirales</taxon>
        <taxon>Mimiviridae</taxon>
        <taxon>Klosneuvirinae</taxon>
    </lineage>
</organism>
<name>A0A3G4ZPY1_9VIRU</name>
<proteinExistence type="predicted"/>
<evidence type="ECO:0000313" key="2">
    <source>
        <dbReference type="EMBL" id="AYV76946.1"/>
    </source>
</evidence>
<sequence>MNYGYPDVFLPNHQMVRRPDYTNKGQLIHNNIGPSIIDEGITEYRLNIDSVDRDIKVYPDPFSFTVKFNPTAPSTYSKEEYIDSRNKSKGTKTVTTRFEGQPKPHINKEFKNVKYVKLENVILPQHSKLHRNKIGEYEFDKNNSLLSEMYVFLEIKELEEDNSKVYSTREEVAISNPFSLIIPEKVLGQNYYSGSHHYGNKFFKNSALGNLSQLTIKFYDYSGKLLKYNDLMTNDELESFETNNYEPFPITDLRHPLNKKIQNHISLVVGVMESQINLNTKYD</sequence>
<accession>A0A3G4ZPY1</accession>
<feature type="region of interest" description="Disordered" evidence="1">
    <location>
        <begin position="82"/>
        <end position="103"/>
    </location>
</feature>